<reference evidence="2" key="1">
    <citation type="submission" date="2022-06" db="EMBL/GenBank/DDBJ databases">
        <authorList>
            <person name="Berger JAMES D."/>
            <person name="Berger JAMES D."/>
        </authorList>
    </citation>
    <scope>NUCLEOTIDE SEQUENCE [LARGE SCALE GENOMIC DNA]</scope>
</reference>
<evidence type="ECO:0000313" key="2">
    <source>
        <dbReference type="Proteomes" id="UP000050795"/>
    </source>
</evidence>
<dbReference type="WBParaSite" id="TREG1_27930.1">
    <property type="protein sequence ID" value="TREG1_27930.1"/>
    <property type="gene ID" value="TREG1_27930"/>
</dbReference>
<dbReference type="AlphaFoldDB" id="A0AA85JPG1"/>
<keyword evidence="2" id="KW-1185">Reference proteome</keyword>
<organism evidence="2 3">
    <name type="scientific">Trichobilharzia regenti</name>
    <name type="common">Nasal bird schistosome</name>
    <dbReference type="NCBI Taxonomy" id="157069"/>
    <lineage>
        <taxon>Eukaryota</taxon>
        <taxon>Metazoa</taxon>
        <taxon>Spiralia</taxon>
        <taxon>Lophotrochozoa</taxon>
        <taxon>Platyhelminthes</taxon>
        <taxon>Trematoda</taxon>
        <taxon>Digenea</taxon>
        <taxon>Strigeidida</taxon>
        <taxon>Schistosomatoidea</taxon>
        <taxon>Schistosomatidae</taxon>
        <taxon>Trichobilharzia</taxon>
    </lineage>
</organism>
<name>A0AA85JPG1_TRIRE</name>
<evidence type="ECO:0000256" key="1">
    <source>
        <dbReference type="SAM" id="MobiDB-lite"/>
    </source>
</evidence>
<feature type="compositionally biased region" description="Polar residues" evidence="1">
    <location>
        <begin position="80"/>
        <end position="93"/>
    </location>
</feature>
<reference evidence="3" key="2">
    <citation type="submission" date="2023-11" db="UniProtKB">
        <authorList>
            <consortium name="WormBaseParasite"/>
        </authorList>
    </citation>
    <scope>IDENTIFICATION</scope>
</reference>
<evidence type="ECO:0000313" key="3">
    <source>
        <dbReference type="WBParaSite" id="TREG1_27930.1"/>
    </source>
</evidence>
<proteinExistence type="predicted"/>
<feature type="region of interest" description="Disordered" evidence="1">
    <location>
        <begin position="80"/>
        <end position="108"/>
    </location>
</feature>
<accession>A0AA85JPG1</accession>
<sequence length="161" mass="18316">MNTDHFHRKHLNPLNNPVLHVLALKNSNNFNKNQLPDYARKELKKLKEKLKENHHKSVNNIVHSHSLEALATSLSGSSLPSVKVKQSNVNNSPRKYHPVKSKSPGVDIKFNDESSKSLGEVKPKLSTHEPTKKLTSKKKSKCYISFDLFFWSQGLRSQVIV</sequence>
<dbReference type="Proteomes" id="UP000050795">
    <property type="component" value="Unassembled WGS sequence"/>
</dbReference>
<protein>
    <submittedName>
        <fullName evidence="3">Uncharacterized protein</fullName>
    </submittedName>
</protein>